<dbReference type="SUPFAM" id="SSF48208">
    <property type="entry name" value="Six-hairpin glycosidases"/>
    <property type="match status" value="1"/>
</dbReference>
<dbReference type="Pfam" id="PF21307">
    <property type="entry name" value="Glyco_hydro_95_C"/>
    <property type="match status" value="1"/>
</dbReference>
<evidence type="ECO:0000259" key="2">
    <source>
        <dbReference type="Pfam" id="PF14498"/>
    </source>
</evidence>
<dbReference type="EMBL" id="JAHLFU010000244">
    <property type="protein sequence ID" value="MBU3854513.1"/>
    <property type="molecule type" value="Genomic_DNA"/>
</dbReference>
<dbReference type="Proteomes" id="UP000823865">
    <property type="component" value="Unassembled WGS sequence"/>
</dbReference>
<dbReference type="GO" id="GO:0005975">
    <property type="term" value="P:carbohydrate metabolic process"/>
    <property type="evidence" value="ECO:0007669"/>
    <property type="project" value="InterPro"/>
</dbReference>
<dbReference type="Pfam" id="PF22124">
    <property type="entry name" value="Glyco_hydro_95_cat"/>
    <property type="match status" value="1"/>
</dbReference>
<name>A0A9E2LDF8_9BACT</name>
<sequence length="824" mass="92849">MLARIIWGYILTCCTLCSSYAAPQLQQKATGSRVHPKNMFFHTANYSKTPNTLPVVPEVKITAKKTPPHEPLTLWYNQPASNWVTQALPIGGGDFGSMIFGGIAQDRIQFNHKTLWKGSAKTGDLGSYLNFGELYIINKESAPASAYQRSLNLKEAIAKVEYTQNGIDFRKEYLASYPNKIIAIRYTASKGHPLNLELQLMNVQGDGTFYSIDGAVFSGQLANGLHYRAQLSIEQKGGKTTASASGIQISNTRELILYLACDTDFDPLAPNHMTGNTQELENRIQQRLTDAQKMGYSRIRKKHIDDYTELFGRVDFKLKQAEFKAPTPTLLEKQHENTSYSAALDMLTFQYGRYLTIASSRGVALPSNLQGIWNKDGNATQNAIWASDIHANINVQMNYWPSEPTNLSECHLPFLQYIYNEAMRPNGTWQQNARDLGIRSGWVVHTAGNIFGGASLYKTGKYSVANAWFCEHLWQHFLYTCDTTFLRQTALPVIKSTCEFWFERLVEAADGTLECPNEYSPEQGRIQNATAHGQQLVTQLFLNTLKALDAAGETSNNAFRQKLKEKLARIDRGLRVNSQGELREWKYQENTPNQAANQNHFADDETNVWQGHRHTSHLVALYPGFEIDSGKNDTIFKAAMQSLEDRGESGTGWALAWRIALWSRARNAQKAYTFLRKFTTHTDALSYNWYGGLYNNLLDAHATSVFQIEGNFGATAGIAEMLLQSRPDSMVLLPALPQAWPEGSIKGLRAIGNFELDLEWKNHRLYRLHIRSGSDQPAVFAYPGIENARIKTNGKRFKGKKECSKNRLVLETQAGKEYTLTWKF</sequence>
<feature type="chain" id="PRO_5038985995" evidence="1">
    <location>
        <begin position="22"/>
        <end position="824"/>
    </location>
</feature>
<dbReference type="Gene3D" id="2.60.40.1180">
    <property type="entry name" value="Golgi alpha-mannosidase II"/>
    <property type="match status" value="1"/>
</dbReference>
<gene>
    <name evidence="5" type="ORF">H9789_12005</name>
</gene>
<dbReference type="InterPro" id="IPR027414">
    <property type="entry name" value="GH95_N_dom"/>
</dbReference>
<keyword evidence="5" id="KW-0378">Hydrolase</keyword>
<dbReference type="PANTHER" id="PTHR31084:SF19">
    <property type="entry name" value="GLYCOSYL HYDROLASE FAMILY 95 N-TERMINAL DOMAIN-CONTAINING PROTEIN"/>
    <property type="match status" value="1"/>
</dbReference>
<feature type="domain" description="Alpha fucosidase A-like C-terminal" evidence="3">
    <location>
        <begin position="724"/>
        <end position="820"/>
    </location>
</feature>
<dbReference type="GO" id="GO:0004560">
    <property type="term" value="F:alpha-L-fucosidase activity"/>
    <property type="evidence" value="ECO:0007669"/>
    <property type="project" value="InterPro"/>
</dbReference>
<dbReference type="PANTHER" id="PTHR31084">
    <property type="entry name" value="ALPHA-L-FUCOSIDASE 2"/>
    <property type="match status" value="1"/>
</dbReference>
<dbReference type="InterPro" id="IPR054363">
    <property type="entry name" value="GH95_cat"/>
</dbReference>
<proteinExistence type="predicted"/>
<reference evidence="5" key="1">
    <citation type="journal article" date="2021" name="PeerJ">
        <title>Extensive microbial diversity within the chicken gut microbiome revealed by metagenomics and culture.</title>
        <authorList>
            <person name="Gilroy R."/>
            <person name="Ravi A."/>
            <person name="Getino M."/>
            <person name="Pursley I."/>
            <person name="Horton D.L."/>
            <person name="Alikhan N.F."/>
            <person name="Baker D."/>
            <person name="Gharbi K."/>
            <person name="Hall N."/>
            <person name="Watson M."/>
            <person name="Adriaenssens E.M."/>
            <person name="Foster-Nyarko E."/>
            <person name="Jarju S."/>
            <person name="Secka A."/>
            <person name="Antonio M."/>
            <person name="Oren A."/>
            <person name="Chaudhuri R.R."/>
            <person name="La Ragione R."/>
            <person name="Hildebrand F."/>
            <person name="Pallen M.J."/>
        </authorList>
    </citation>
    <scope>NUCLEOTIDE SEQUENCE</scope>
    <source>
        <strain evidence="5">G3-2149</strain>
    </source>
</reference>
<feature type="domain" description="Glycosyl hydrolase family 95 catalytic" evidence="4">
    <location>
        <begin position="296"/>
        <end position="722"/>
    </location>
</feature>
<dbReference type="AlphaFoldDB" id="A0A9E2LDF8"/>
<dbReference type="InterPro" id="IPR049053">
    <property type="entry name" value="AFCA-like_C"/>
</dbReference>
<evidence type="ECO:0000259" key="3">
    <source>
        <dbReference type="Pfam" id="PF21307"/>
    </source>
</evidence>
<dbReference type="Pfam" id="PF14498">
    <property type="entry name" value="Glyco_hyd_65N_2"/>
    <property type="match status" value="2"/>
</dbReference>
<feature type="domain" description="Glycosyl hydrolase family 95 N-terminal" evidence="2">
    <location>
        <begin position="127"/>
        <end position="266"/>
    </location>
</feature>
<reference evidence="5" key="2">
    <citation type="submission" date="2021-04" db="EMBL/GenBank/DDBJ databases">
        <authorList>
            <person name="Gilroy R."/>
        </authorList>
    </citation>
    <scope>NUCLEOTIDE SEQUENCE</scope>
    <source>
        <strain evidence="5">G3-2149</strain>
    </source>
</reference>
<protein>
    <submittedName>
        <fullName evidence="5">Glycoside hydrolase family 95 protein</fullName>
    </submittedName>
</protein>
<accession>A0A9E2LDF8</accession>
<evidence type="ECO:0000256" key="1">
    <source>
        <dbReference type="SAM" id="SignalP"/>
    </source>
</evidence>
<organism evidence="5 6">
    <name type="scientific">Candidatus Paraprevotella stercoravium</name>
    <dbReference type="NCBI Taxonomy" id="2838725"/>
    <lineage>
        <taxon>Bacteria</taxon>
        <taxon>Pseudomonadati</taxon>
        <taxon>Bacteroidota</taxon>
        <taxon>Bacteroidia</taxon>
        <taxon>Bacteroidales</taxon>
        <taxon>Prevotellaceae</taxon>
        <taxon>Paraprevotella</taxon>
    </lineage>
</organism>
<dbReference type="InterPro" id="IPR012341">
    <property type="entry name" value="6hp_glycosidase-like_sf"/>
</dbReference>
<dbReference type="PIRSF" id="PIRSF007663">
    <property type="entry name" value="UCP007663"/>
    <property type="match status" value="1"/>
</dbReference>
<feature type="domain" description="Glycosyl hydrolase family 95 N-terminal" evidence="2">
    <location>
        <begin position="74"/>
        <end position="120"/>
    </location>
</feature>
<keyword evidence="1" id="KW-0732">Signal</keyword>
<dbReference type="Gene3D" id="1.50.10.10">
    <property type="match status" value="1"/>
</dbReference>
<dbReference type="Gene3D" id="2.70.98.50">
    <property type="entry name" value="putative glycoside hydrolase family protein from bacillus halodurans"/>
    <property type="match status" value="1"/>
</dbReference>
<evidence type="ECO:0000313" key="5">
    <source>
        <dbReference type="EMBL" id="MBU3854513.1"/>
    </source>
</evidence>
<evidence type="ECO:0000259" key="4">
    <source>
        <dbReference type="Pfam" id="PF22124"/>
    </source>
</evidence>
<evidence type="ECO:0000313" key="6">
    <source>
        <dbReference type="Proteomes" id="UP000823865"/>
    </source>
</evidence>
<dbReference type="InterPro" id="IPR016518">
    <property type="entry name" value="Alpha-L-fucosidase"/>
</dbReference>
<feature type="signal peptide" evidence="1">
    <location>
        <begin position="1"/>
        <end position="21"/>
    </location>
</feature>
<dbReference type="InterPro" id="IPR008928">
    <property type="entry name" value="6-hairpin_glycosidase_sf"/>
</dbReference>
<comment type="caution">
    <text evidence="5">The sequence shown here is derived from an EMBL/GenBank/DDBJ whole genome shotgun (WGS) entry which is preliminary data.</text>
</comment>
<dbReference type="InterPro" id="IPR013780">
    <property type="entry name" value="Glyco_hydro_b"/>
</dbReference>